<dbReference type="EMBL" id="WRXP01001508">
    <property type="protein sequence ID" value="KAF1002242.1"/>
    <property type="molecule type" value="Genomic_DNA"/>
</dbReference>
<feature type="signal peptide" evidence="1">
    <location>
        <begin position="1"/>
        <end position="18"/>
    </location>
</feature>
<organism evidence="2 3">
    <name type="scientific">Apium graveolens</name>
    <name type="common">Celery</name>
    <dbReference type="NCBI Taxonomy" id="4045"/>
    <lineage>
        <taxon>Eukaryota</taxon>
        <taxon>Viridiplantae</taxon>
        <taxon>Streptophyta</taxon>
        <taxon>Embryophyta</taxon>
        <taxon>Tracheophyta</taxon>
        <taxon>Spermatophyta</taxon>
        <taxon>Magnoliopsida</taxon>
        <taxon>eudicotyledons</taxon>
        <taxon>Gunneridae</taxon>
        <taxon>Pentapetalae</taxon>
        <taxon>asterids</taxon>
        <taxon>campanulids</taxon>
        <taxon>Apiales</taxon>
        <taxon>Apiaceae</taxon>
        <taxon>Apioideae</taxon>
        <taxon>apioid superclade</taxon>
        <taxon>Apieae</taxon>
        <taxon>Apium</taxon>
    </lineage>
</organism>
<keyword evidence="3" id="KW-1185">Reference proteome</keyword>
<proteinExistence type="predicted"/>
<sequence length="153" mass="16751">MAHPMELFLVLRLSVTLPVTLIKEAVKGKGVADESQASKLSGNQGSQNRYLDLDKLAEWDFTNLGSFVLLLPLGPWLGSTLTRSLTLISIQLRQQGQIKGTGPIGVGVQGPEAEEDIFGTICYHALKASSVLAKKEVLRDTLEIQLFRILEHL</sequence>
<reference evidence="2" key="1">
    <citation type="submission" date="2020-01" db="EMBL/GenBank/DDBJ databases">
        <title>The Celery Genome Sequence Reveals Sequential Paleo-tetraploidization, Resistance Gene Elimination, Karyotype Evolution, and Functional Innovation in Apiales.</title>
        <authorList>
            <person name="Song X."/>
        </authorList>
    </citation>
    <scope>NUCLEOTIDE SEQUENCE</scope>
    <source>
        <tissue evidence="2">Leaf</tissue>
    </source>
</reference>
<feature type="chain" id="PRO_5027096120" evidence="1">
    <location>
        <begin position="19"/>
        <end position="153"/>
    </location>
</feature>
<evidence type="ECO:0000313" key="3">
    <source>
        <dbReference type="Proteomes" id="UP000593563"/>
    </source>
</evidence>
<comment type="caution">
    <text evidence="2">The sequence shown here is derived from an EMBL/GenBank/DDBJ whole genome shotgun (WGS) entry which is preliminary data.</text>
</comment>
<evidence type="ECO:0000256" key="1">
    <source>
        <dbReference type="SAM" id="SignalP"/>
    </source>
</evidence>
<gene>
    <name evidence="2" type="ORF">AG4045_005899</name>
</gene>
<protein>
    <submittedName>
        <fullName evidence="2">Uncharacterized protein</fullName>
    </submittedName>
</protein>
<evidence type="ECO:0000313" key="2">
    <source>
        <dbReference type="EMBL" id="KAF1002242.1"/>
    </source>
</evidence>
<dbReference type="AlphaFoldDB" id="A0A6L5BC79"/>
<dbReference type="Proteomes" id="UP000593563">
    <property type="component" value="Unassembled WGS sequence"/>
</dbReference>
<name>A0A6L5BC79_APIGR</name>
<accession>A0A6L5BC79</accession>
<keyword evidence="1" id="KW-0732">Signal</keyword>